<dbReference type="RefSeq" id="WP_342373459.1">
    <property type="nucleotide sequence ID" value="NZ_CP115965.1"/>
</dbReference>
<dbReference type="Pfam" id="PF00484">
    <property type="entry name" value="Pro_CA"/>
    <property type="match status" value="1"/>
</dbReference>
<evidence type="ECO:0000313" key="9">
    <source>
        <dbReference type="Proteomes" id="UP001434337"/>
    </source>
</evidence>
<sequence>MEAEPFADLLAANRRYANSAPRGFDGIAHAGVLMITCMDSRLQPLEMVGLMLGEAKFLRTPGARVTPDALVGCVLGVHLLQVDRILVVHHTKCAAAAADSAGIRERILQASGLDAGDFDFGTDPDQEGRLAADVAMLREHPLVVGRAEVGGFLYDVDTGLLEQRV</sequence>
<dbReference type="SUPFAM" id="SSF53056">
    <property type="entry name" value="beta-carbonic anhydrase, cab"/>
    <property type="match status" value="1"/>
</dbReference>
<dbReference type="PANTHER" id="PTHR43175:SF3">
    <property type="entry name" value="CARBON DISULFIDE HYDROLASE"/>
    <property type="match status" value="1"/>
</dbReference>
<dbReference type="PANTHER" id="PTHR43175">
    <property type="entry name" value="CARBONIC ANHYDRASE"/>
    <property type="match status" value="1"/>
</dbReference>
<dbReference type="InterPro" id="IPR036874">
    <property type="entry name" value="Carbonic_anhydrase_sf"/>
</dbReference>
<evidence type="ECO:0000256" key="7">
    <source>
        <dbReference type="ARBA" id="ARBA00048348"/>
    </source>
</evidence>
<dbReference type="EMBL" id="CP115965">
    <property type="protein sequence ID" value="WZX00049.1"/>
    <property type="molecule type" value="Genomic_DNA"/>
</dbReference>
<evidence type="ECO:0000313" key="8">
    <source>
        <dbReference type="EMBL" id="WZX00049.1"/>
    </source>
</evidence>
<evidence type="ECO:0000256" key="4">
    <source>
        <dbReference type="ARBA" id="ARBA00022723"/>
    </source>
</evidence>
<evidence type="ECO:0000256" key="2">
    <source>
        <dbReference type="ARBA" id="ARBA00006217"/>
    </source>
</evidence>
<keyword evidence="9" id="KW-1185">Reference proteome</keyword>
<dbReference type="EC" id="4.2.1.1" evidence="3"/>
<dbReference type="SMART" id="SM00947">
    <property type="entry name" value="Pro_CA"/>
    <property type="match status" value="1"/>
</dbReference>
<evidence type="ECO:0000256" key="3">
    <source>
        <dbReference type="ARBA" id="ARBA00012925"/>
    </source>
</evidence>
<comment type="cofactor">
    <cofactor evidence="1">
        <name>Zn(2+)</name>
        <dbReference type="ChEBI" id="CHEBI:29105"/>
    </cofactor>
</comment>
<dbReference type="Gene3D" id="3.40.1050.10">
    <property type="entry name" value="Carbonic anhydrase"/>
    <property type="match status" value="1"/>
</dbReference>
<evidence type="ECO:0000256" key="6">
    <source>
        <dbReference type="ARBA" id="ARBA00024993"/>
    </source>
</evidence>
<comment type="similarity">
    <text evidence="2">Belongs to the beta-class carbonic anhydrase family.</text>
</comment>
<comment type="catalytic activity">
    <reaction evidence="7">
        <text>hydrogencarbonate + H(+) = CO2 + H2O</text>
        <dbReference type="Rhea" id="RHEA:10748"/>
        <dbReference type="ChEBI" id="CHEBI:15377"/>
        <dbReference type="ChEBI" id="CHEBI:15378"/>
        <dbReference type="ChEBI" id="CHEBI:16526"/>
        <dbReference type="ChEBI" id="CHEBI:17544"/>
        <dbReference type="EC" id="4.2.1.1"/>
    </reaction>
</comment>
<protein>
    <recommendedName>
        <fullName evidence="3">carbonic anhydrase</fullName>
        <ecNumber evidence="3">4.2.1.1</ecNumber>
    </recommendedName>
</protein>
<dbReference type="InterPro" id="IPR001765">
    <property type="entry name" value="Carbonic_anhydrase"/>
</dbReference>
<comment type="function">
    <text evidence="6">Catalyzes the reversible hydration of carbon dioxide to form bicarbonate.</text>
</comment>
<keyword evidence="5" id="KW-0862">Zinc</keyword>
<reference evidence="8 9" key="1">
    <citation type="journal article" date="2023" name="Environ Microbiome">
        <title>A coral-associated actinobacterium mitigates coral bleaching under heat stress.</title>
        <authorList>
            <person name="Li J."/>
            <person name="Zou Y."/>
            <person name="Li Q."/>
            <person name="Zhang J."/>
            <person name="Bourne D.G."/>
            <person name="Lyu Y."/>
            <person name="Liu C."/>
            <person name="Zhang S."/>
        </authorList>
    </citation>
    <scope>NUCLEOTIDE SEQUENCE [LARGE SCALE GENOMIC DNA]</scope>
    <source>
        <strain evidence="8 9">SCSIO 13291</strain>
    </source>
</reference>
<dbReference type="Proteomes" id="UP001434337">
    <property type="component" value="Chromosome"/>
</dbReference>
<evidence type="ECO:0000256" key="1">
    <source>
        <dbReference type="ARBA" id="ARBA00001947"/>
    </source>
</evidence>
<name>A0ABZ3CBZ4_9ACTN</name>
<evidence type="ECO:0000256" key="5">
    <source>
        <dbReference type="ARBA" id="ARBA00022833"/>
    </source>
</evidence>
<organism evidence="8 9">
    <name type="scientific">Propioniciclava soli</name>
    <dbReference type="NCBI Taxonomy" id="2775081"/>
    <lineage>
        <taxon>Bacteria</taxon>
        <taxon>Bacillati</taxon>
        <taxon>Actinomycetota</taxon>
        <taxon>Actinomycetes</taxon>
        <taxon>Propionibacteriales</taxon>
        <taxon>Propionibacteriaceae</taxon>
        <taxon>Propioniciclava</taxon>
    </lineage>
</organism>
<dbReference type="CDD" id="cd03379">
    <property type="entry name" value="beta_CA_cladeD"/>
    <property type="match status" value="1"/>
</dbReference>
<gene>
    <name evidence="8" type="ORF">PCC79_07650</name>
</gene>
<proteinExistence type="inferred from homology"/>
<accession>A0ABZ3CBZ4</accession>
<keyword evidence="4" id="KW-0479">Metal-binding</keyword>